<dbReference type="NCBIfam" id="TIGR02404">
    <property type="entry name" value="trehalos_R_Bsub"/>
    <property type="match status" value="1"/>
</dbReference>
<dbReference type="Gene3D" id="1.10.10.10">
    <property type="entry name" value="Winged helix-like DNA-binding domain superfamily/Winged helix DNA-binding domain"/>
    <property type="match status" value="1"/>
</dbReference>
<sequence length="250" mass="29444">MVTNNLKMLVNFMLNKYYMIFEELEAAIRNGKYPPDTILPSENELAEQYNTSRETIRKALNILSQKGYIQKLRGKGSLVLDLEKLQFPISGLVSFKELADKMGHSSVTIIESFTNKQPSSFLQKEMQLNKDDSIWEVFRVREINQERIILDKDYIVEKYVPGLTEEICKNSIFDYIEKQLNLKISFAKKEFTVEEPTEEDYNLLDLEGFHSIVVVKNYIYFENATLFQFTESRHRPDKFRFVDFARRNEA</sequence>
<accession>A0A0J1IL90</accession>
<dbReference type="PROSITE" id="PS50949">
    <property type="entry name" value="HTH_GNTR"/>
    <property type="match status" value="1"/>
</dbReference>
<evidence type="ECO:0000313" key="8">
    <source>
        <dbReference type="Proteomes" id="UP000036045"/>
    </source>
</evidence>
<dbReference type="AlphaFoldDB" id="A0A0J1IL90"/>
<dbReference type="PRINTS" id="PR00035">
    <property type="entry name" value="HTHGNTR"/>
</dbReference>
<evidence type="ECO:0000256" key="1">
    <source>
        <dbReference type="ARBA" id="ARBA00022491"/>
    </source>
</evidence>
<organism evidence="7 8">
    <name type="scientific">Niallia circulans</name>
    <name type="common">Bacillus circulans</name>
    <dbReference type="NCBI Taxonomy" id="1397"/>
    <lineage>
        <taxon>Bacteria</taxon>
        <taxon>Bacillati</taxon>
        <taxon>Bacillota</taxon>
        <taxon>Bacilli</taxon>
        <taxon>Bacillales</taxon>
        <taxon>Bacillaceae</taxon>
        <taxon>Niallia</taxon>
    </lineage>
</organism>
<dbReference type="Proteomes" id="UP000036045">
    <property type="component" value="Unassembled WGS sequence"/>
</dbReference>
<feature type="domain" description="HTH gntR-type" evidence="6">
    <location>
        <begin position="14"/>
        <end position="82"/>
    </location>
</feature>
<dbReference type="Pfam" id="PF00392">
    <property type="entry name" value="GntR"/>
    <property type="match status" value="1"/>
</dbReference>
<dbReference type="SUPFAM" id="SSF46785">
    <property type="entry name" value="Winged helix' DNA-binding domain"/>
    <property type="match status" value="1"/>
</dbReference>
<dbReference type="FunFam" id="3.40.1410.10:FF:000008">
    <property type="entry name" value="Transcriptional regulator, GntR family"/>
    <property type="match status" value="1"/>
</dbReference>
<dbReference type="InterPro" id="IPR050679">
    <property type="entry name" value="Bact_HTH_transcr_reg"/>
</dbReference>
<dbReference type="PATRIC" id="fig|1397.4.peg.5147"/>
<dbReference type="GO" id="GO:0003677">
    <property type="term" value="F:DNA binding"/>
    <property type="evidence" value="ECO:0007669"/>
    <property type="project" value="UniProtKB-UniRule"/>
</dbReference>
<evidence type="ECO:0000259" key="6">
    <source>
        <dbReference type="PROSITE" id="PS50949"/>
    </source>
</evidence>
<evidence type="ECO:0000256" key="4">
    <source>
        <dbReference type="ARBA" id="ARBA00023163"/>
    </source>
</evidence>
<dbReference type="EMBL" id="LDPH01000007">
    <property type="protein sequence ID" value="KLV26751.1"/>
    <property type="molecule type" value="Genomic_DNA"/>
</dbReference>
<keyword evidence="4" id="KW-0804">Transcription</keyword>
<dbReference type="InterPro" id="IPR028978">
    <property type="entry name" value="Chorismate_lyase_/UTRA_dom_sf"/>
</dbReference>
<dbReference type="Pfam" id="PF07702">
    <property type="entry name" value="UTRA"/>
    <property type="match status" value="1"/>
</dbReference>
<dbReference type="InterPro" id="IPR012770">
    <property type="entry name" value="TreR"/>
</dbReference>
<reference evidence="7 8" key="1">
    <citation type="submission" date="2015-05" db="EMBL/GenBank/DDBJ databases">
        <title>Whole genome sequence and identification of bacterial endophytes from Costus igneus.</title>
        <authorList>
            <person name="Lee Y.P."/>
            <person name="Gan H.M."/>
            <person name="Eng W."/>
            <person name="Wheatley M.S."/>
            <person name="Caraballo A."/>
            <person name="Polter S."/>
            <person name="Savka M.A."/>
            <person name="Hudson A.O."/>
        </authorList>
    </citation>
    <scope>NUCLEOTIDE SEQUENCE [LARGE SCALE GENOMIC DNA]</scope>
    <source>
        <strain evidence="7 8">RIT379</strain>
    </source>
</reference>
<dbReference type="InterPro" id="IPR000524">
    <property type="entry name" value="Tscrpt_reg_HTH_GntR"/>
</dbReference>
<gene>
    <name evidence="7" type="ORF">ABW02_09400</name>
</gene>
<dbReference type="PANTHER" id="PTHR44846">
    <property type="entry name" value="MANNOSYL-D-GLYCERATE TRANSPORT/METABOLISM SYSTEM REPRESSOR MNGR-RELATED"/>
    <property type="match status" value="1"/>
</dbReference>
<evidence type="ECO:0000256" key="3">
    <source>
        <dbReference type="ARBA" id="ARBA00023125"/>
    </source>
</evidence>
<keyword evidence="3" id="KW-0238">DNA-binding</keyword>
<dbReference type="CDD" id="cd07377">
    <property type="entry name" value="WHTH_GntR"/>
    <property type="match status" value="1"/>
</dbReference>
<keyword evidence="2" id="KW-0805">Transcription regulation</keyword>
<proteinExistence type="predicted"/>
<dbReference type="PANTHER" id="PTHR44846:SF12">
    <property type="entry name" value="HTH-TYPE TRANSCRIPTIONAL REGULATOR TRER"/>
    <property type="match status" value="1"/>
</dbReference>
<evidence type="ECO:0000313" key="7">
    <source>
        <dbReference type="EMBL" id="KLV26751.1"/>
    </source>
</evidence>
<dbReference type="InterPro" id="IPR036388">
    <property type="entry name" value="WH-like_DNA-bd_sf"/>
</dbReference>
<dbReference type="GO" id="GO:0003700">
    <property type="term" value="F:DNA-binding transcription factor activity"/>
    <property type="evidence" value="ECO:0007669"/>
    <property type="project" value="UniProtKB-UniRule"/>
</dbReference>
<dbReference type="Gene3D" id="3.40.1410.10">
    <property type="entry name" value="Chorismate lyase-like"/>
    <property type="match status" value="1"/>
</dbReference>
<name>A0A0J1IL90_NIACI</name>
<keyword evidence="8" id="KW-1185">Reference proteome</keyword>
<comment type="caution">
    <text evidence="7">The sequence shown here is derived from an EMBL/GenBank/DDBJ whole genome shotgun (WGS) entry which is preliminary data.</text>
</comment>
<dbReference type="InterPro" id="IPR036390">
    <property type="entry name" value="WH_DNA-bd_sf"/>
</dbReference>
<dbReference type="SMART" id="SM00345">
    <property type="entry name" value="HTH_GNTR"/>
    <property type="match status" value="1"/>
</dbReference>
<protein>
    <recommendedName>
        <fullName evidence="5">Trehalose operon repressor</fullName>
    </recommendedName>
</protein>
<evidence type="ECO:0000256" key="5">
    <source>
        <dbReference type="NCBIfam" id="TIGR02404"/>
    </source>
</evidence>
<dbReference type="GO" id="GO:0045892">
    <property type="term" value="P:negative regulation of DNA-templated transcription"/>
    <property type="evidence" value="ECO:0007669"/>
    <property type="project" value="TreeGrafter"/>
</dbReference>
<dbReference type="SUPFAM" id="SSF64288">
    <property type="entry name" value="Chorismate lyase-like"/>
    <property type="match status" value="1"/>
</dbReference>
<evidence type="ECO:0000256" key="2">
    <source>
        <dbReference type="ARBA" id="ARBA00023015"/>
    </source>
</evidence>
<dbReference type="OrthoDB" id="9816541at2"/>
<dbReference type="SMART" id="SM00866">
    <property type="entry name" value="UTRA"/>
    <property type="match status" value="1"/>
</dbReference>
<dbReference type="InterPro" id="IPR011663">
    <property type="entry name" value="UTRA"/>
</dbReference>
<keyword evidence="1" id="KW-0678">Repressor</keyword>